<evidence type="ECO:0000313" key="1">
    <source>
        <dbReference type="EMBL" id="WWQ62746.1"/>
    </source>
</evidence>
<sequence>MPPPYEAVPLQEALWWHPLHTHDFTHVWLREAAQRVAVELDRPVAF</sequence>
<protein>
    <submittedName>
        <fullName evidence="1">Uncharacterized protein</fullName>
    </submittedName>
</protein>
<dbReference type="Proteomes" id="UP001432251">
    <property type="component" value="Chromosome"/>
</dbReference>
<reference evidence="1" key="1">
    <citation type="journal article" date="2025" name="Int. J. Syst. Evol. Microbiol.">
        <title>Streptomyces citrinus sp. nov., with yellow diffusible pigment.</title>
        <authorList>
            <person name="He Y."/>
            <person name="Yang E."/>
            <person name="Xu J."/>
            <person name="Sun Y."/>
            <person name="Sun L."/>
        </authorList>
    </citation>
    <scope>NUCLEOTIDE SEQUENCE</scope>
    <source>
        <strain evidence="1">Q6</strain>
    </source>
</reference>
<organism evidence="1 2">
    <name type="scientific">Streptomyces citrinus</name>
    <dbReference type="NCBI Taxonomy" id="3118173"/>
    <lineage>
        <taxon>Bacteria</taxon>
        <taxon>Bacillati</taxon>
        <taxon>Actinomycetota</taxon>
        <taxon>Actinomycetes</taxon>
        <taxon>Kitasatosporales</taxon>
        <taxon>Streptomycetaceae</taxon>
        <taxon>Streptomyces</taxon>
    </lineage>
</organism>
<evidence type="ECO:0000313" key="2">
    <source>
        <dbReference type="Proteomes" id="UP001432251"/>
    </source>
</evidence>
<accession>A0ACD5A6C9</accession>
<proteinExistence type="predicted"/>
<keyword evidence="2" id="KW-1185">Reference proteome</keyword>
<gene>
    <name evidence="1" type="ORF">V2W30_04850</name>
</gene>
<name>A0ACD5A6C9_9ACTN</name>
<dbReference type="EMBL" id="CP146022">
    <property type="protein sequence ID" value="WWQ62746.1"/>
    <property type="molecule type" value="Genomic_DNA"/>
</dbReference>